<dbReference type="AlphaFoldDB" id="A0A6M3IK35"/>
<dbReference type="EMBL" id="MT141302">
    <property type="protein sequence ID" value="QJA57980.1"/>
    <property type="molecule type" value="Genomic_DNA"/>
</dbReference>
<evidence type="ECO:0000313" key="1">
    <source>
        <dbReference type="EMBL" id="QJA57980.1"/>
    </source>
</evidence>
<gene>
    <name evidence="2" type="ORF">MM415A03373_0009</name>
    <name evidence="1" type="ORF">MM415B01524_0017</name>
</gene>
<organism evidence="1">
    <name type="scientific">viral metagenome</name>
    <dbReference type="NCBI Taxonomy" id="1070528"/>
    <lineage>
        <taxon>unclassified sequences</taxon>
        <taxon>metagenomes</taxon>
        <taxon>organismal metagenomes</taxon>
    </lineage>
</organism>
<proteinExistence type="predicted"/>
<name>A0A6M3IK35_9ZZZZ</name>
<accession>A0A6M3IK35</accession>
<reference evidence="1" key="1">
    <citation type="submission" date="2020-03" db="EMBL/GenBank/DDBJ databases">
        <title>The deep terrestrial virosphere.</title>
        <authorList>
            <person name="Holmfeldt K."/>
            <person name="Nilsson E."/>
            <person name="Simone D."/>
            <person name="Lopez-Fernandez M."/>
            <person name="Wu X."/>
            <person name="de Brujin I."/>
            <person name="Lundin D."/>
            <person name="Andersson A."/>
            <person name="Bertilsson S."/>
            <person name="Dopson M."/>
        </authorList>
    </citation>
    <scope>NUCLEOTIDE SEQUENCE</scope>
    <source>
        <strain evidence="2">MM415A03373</strain>
        <strain evidence="1">MM415B01524</strain>
    </source>
</reference>
<dbReference type="EMBL" id="MT141847">
    <property type="protein sequence ID" value="QJA71112.1"/>
    <property type="molecule type" value="Genomic_DNA"/>
</dbReference>
<evidence type="ECO:0000313" key="2">
    <source>
        <dbReference type="EMBL" id="QJA71112.1"/>
    </source>
</evidence>
<sequence length="99" mass="11441">MPDLPEIEAYRATRVYEFNPVAGYDDFVLKDKADAALVAMEQACNDRERCGNCEFCLEPEYDGSRHVCGVDPKSQNPPMFVWMHDRCRFDPSRWELCDG</sequence>
<protein>
    <submittedName>
        <fullName evidence="1">Uncharacterized protein</fullName>
    </submittedName>
</protein>